<dbReference type="FunFam" id="1.10.3730.10:FF:000005">
    <property type="entry name" value="Pyrroline-5-carboxylate reductase"/>
    <property type="match status" value="1"/>
</dbReference>
<dbReference type="InterPro" id="IPR029036">
    <property type="entry name" value="P5CR_dimer"/>
</dbReference>
<reference evidence="7 8" key="2">
    <citation type="submission" date="2013-02" db="EMBL/GenBank/DDBJ databases">
        <title>The Genome Sequence of Plasmodium falciparum Vietnam Oak-Knoll (FVO).</title>
        <authorList>
            <consortium name="The Broad Institute Genome Sequencing Platform"/>
            <consortium name="The Broad Institute Genome Sequencing Center for Infectious Disease"/>
            <person name="Neafsey D."/>
            <person name="Cheeseman I."/>
            <person name="Volkman S."/>
            <person name="Adams J."/>
            <person name="Walker B."/>
            <person name="Young S.K."/>
            <person name="Zeng Q."/>
            <person name="Gargeya S."/>
            <person name="Fitzgerald M."/>
            <person name="Haas B."/>
            <person name="Abouelleil A."/>
            <person name="Alvarado L."/>
            <person name="Arachchi H.M."/>
            <person name="Berlin A.M."/>
            <person name="Chapman S.B."/>
            <person name="Dewar J."/>
            <person name="Goldberg J."/>
            <person name="Griggs A."/>
            <person name="Gujja S."/>
            <person name="Hansen M."/>
            <person name="Howarth C."/>
            <person name="Imamovic A."/>
            <person name="Larimer J."/>
            <person name="McCowan C."/>
            <person name="Murphy C."/>
            <person name="Neiman D."/>
            <person name="Pearson M."/>
            <person name="Priest M."/>
            <person name="Roberts A."/>
            <person name="Saif S."/>
            <person name="Shea T."/>
            <person name="Sisk P."/>
            <person name="Sykes S."/>
            <person name="Wortman J."/>
            <person name="Nusbaum C."/>
            <person name="Birren B."/>
        </authorList>
    </citation>
    <scope>NUCLEOTIDE SEQUENCE [LARGE SCALE GENOMIC DNA]</scope>
    <source>
        <strain evidence="8">Vietnam Oak-Knoll (FVO)</strain>
    </source>
</reference>
<gene>
    <name evidence="7" type="ORF">PFFVO_04473</name>
</gene>
<evidence type="ECO:0000259" key="5">
    <source>
        <dbReference type="Pfam" id="PF03807"/>
    </source>
</evidence>
<reference evidence="7 8" key="1">
    <citation type="submission" date="2013-02" db="EMBL/GenBank/DDBJ databases">
        <title>The Genome Annotation of Plasmodium falciparum Vietnam Oak-Knoll (FVO).</title>
        <authorList>
            <consortium name="The Broad Institute Genome Sequencing Platform"/>
            <consortium name="The Broad Institute Genome Sequencing Center for Infectious Disease"/>
            <person name="Neafsey D."/>
            <person name="Hoffman S."/>
            <person name="Volkman S."/>
            <person name="Rosenthal P."/>
            <person name="Walker B."/>
            <person name="Young S.K."/>
            <person name="Zeng Q."/>
            <person name="Gargeya S."/>
            <person name="Fitzgerald M."/>
            <person name="Haas B."/>
            <person name="Abouelleil A."/>
            <person name="Allen A.W."/>
            <person name="Alvarado L."/>
            <person name="Arachchi H.M."/>
            <person name="Berlin A.M."/>
            <person name="Chapman S.B."/>
            <person name="Gainer-Dewar J."/>
            <person name="Goldberg J."/>
            <person name="Griggs A."/>
            <person name="Gujja S."/>
            <person name="Hansen M."/>
            <person name="Howarth C."/>
            <person name="Imamovic A."/>
            <person name="Ireland A."/>
            <person name="Larimer J."/>
            <person name="McCowan C."/>
            <person name="Murphy C."/>
            <person name="Pearson M."/>
            <person name="Poon T.W."/>
            <person name="Priest M."/>
            <person name="Roberts A."/>
            <person name="Saif S."/>
            <person name="Shea T."/>
            <person name="Sisk P."/>
            <person name="Sykes S."/>
            <person name="Wortman J."/>
            <person name="Nusbaum C."/>
            <person name="Birren B."/>
        </authorList>
    </citation>
    <scope>NUCLEOTIDE SEQUENCE [LARGE SCALE GENOMIC DNA]</scope>
    <source>
        <strain evidence="8">Vietnam Oak-Knoll (FVO)</strain>
    </source>
</reference>
<dbReference type="PANTHER" id="PTHR11645">
    <property type="entry name" value="PYRROLINE-5-CARBOXYLATE REDUCTASE"/>
    <property type="match status" value="1"/>
</dbReference>
<accession>A0A024V0U3</accession>
<dbReference type="Proteomes" id="UP000030690">
    <property type="component" value="Unassembled WGS sequence"/>
</dbReference>
<keyword evidence="2 4" id="KW-0521">NADP</keyword>
<evidence type="ECO:0000256" key="3">
    <source>
        <dbReference type="ARBA" id="ARBA00023002"/>
    </source>
</evidence>
<evidence type="ECO:0000256" key="1">
    <source>
        <dbReference type="ARBA" id="ARBA00005525"/>
    </source>
</evidence>
<dbReference type="HAMAP" id="MF_01925">
    <property type="entry name" value="P5C_reductase"/>
    <property type="match status" value="1"/>
</dbReference>
<dbReference type="NCBIfam" id="TIGR00112">
    <property type="entry name" value="proC"/>
    <property type="match status" value="1"/>
</dbReference>
<name>A0A024V0U3_PLAFA</name>
<dbReference type="PANTHER" id="PTHR11645:SF0">
    <property type="entry name" value="PYRROLINE-5-CARBOXYLATE REDUCTASE 3"/>
    <property type="match status" value="1"/>
</dbReference>
<dbReference type="SMR" id="A0A024V0U3"/>
<dbReference type="GO" id="GO:0004735">
    <property type="term" value="F:pyrroline-5-carboxylate reductase activity"/>
    <property type="evidence" value="ECO:0007669"/>
    <property type="project" value="InterPro"/>
</dbReference>
<dbReference type="Gene3D" id="3.40.50.720">
    <property type="entry name" value="NAD(P)-binding Rossmann-like Domain"/>
    <property type="match status" value="1"/>
</dbReference>
<dbReference type="PIRSF" id="PIRSF000193">
    <property type="entry name" value="Pyrrol-5-carb_rd"/>
    <property type="match status" value="1"/>
</dbReference>
<dbReference type="AlphaFoldDB" id="A0A024V0U3"/>
<evidence type="ECO:0000313" key="7">
    <source>
        <dbReference type="EMBL" id="ETW16613.1"/>
    </source>
</evidence>
<dbReference type="InterPro" id="IPR000304">
    <property type="entry name" value="Pyrroline-COOH_reductase"/>
</dbReference>
<evidence type="ECO:0000256" key="4">
    <source>
        <dbReference type="PIRSR" id="PIRSR000193-1"/>
    </source>
</evidence>
<evidence type="ECO:0000256" key="2">
    <source>
        <dbReference type="ARBA" id="ARBA00022857"/>
    </source>
</evidence>
<evidence type="ECO:0000259" key="6">
    <source>
        <dbReference type="Pfam" id="PF14748"/>
    </source>
</evidence>
<protein>
    <submittedName>
        <fullName evidence="7">Pyrroline-5-carboxylate reductase</fullName>
    </submittedName>
</protein>
<feature type="domain" description="Pyrroline-5-carboxylate reductase catalytic N-terminal" evidence="5">
    <location>
        <begin position="5"/>
        <end position="90"/>
    </location>
</feature>
<sequence>MENIKLGFMGLGQMGSALAHGIANANIIKKENLFYYGPSKKNTTLNYMSSNEELARHCDIIVCAVKPDIAGSVLNNIKPYLSSKLLISICGGLNIGKLEEMVGSENKIVWVMPNTPCLVGEGSFIYCSNKNVNSTDKKYVNDIFNSCGIIHEIKEKDMDIATAISGCGPAYVYLFIESLIDAGVKNGLSRELSKNLVLQTIKGSVEMVKKSDQPVQQLKDNIVSPGGITAVGLYSLEKNSFKYTVMNAVEAACEKSKAMGSK</sequence>
<dbReference type="InterPro" id="IPR028939">
    <property type="entry name" value="P5C_Rdtase_cat_N"/>
</dbReference>
<dbReference type="Pfam" id="PF14748">
    <property type="entry name" value="P5CR_dimer"/>
    <property type="match status" value="1"/>
</dbReference>
<keyword evidence="3" id="KW-0560">Oxidoreductase</keyword>
<dbReference type="GO" id="GO:0055129">
    <property type="term" value="P:L-proline biosynthetic process"/>
    <property type="evidence" value="ECO:0007669"/>
    <property type="project" value="TreeGrafter"/>
</dbReference>
<feature type="binding site" evidence="4">
    <location>
        <position position="51"/>
    </location>
    <ligand>
        <name>NADPH</name>
        <dbReference type="ChEBI" id="CHEBI:57783"/>
    </ligand>
</feature>
<dbReference type="OrthoDB" id="10263291at2759"/>
<evidence type="ECO:0000313" key="8">
    <source>
        <dbReference type="Proteomes" id="UP000030690"/>
    </source>
</evidence>
<organism evidence="7 8">
    <name type="scientific">Plasmodium falciparum Vietnam Oak-Knoll</name>
    <name type="common">FVO</name>
    <dbReference type="NCBI Taxonomy" id="1036723"/>
    <lineage>
        <taxon>Eukaryota</taxon>
        <taxon>Sar</taxon>
        <taxon>Alveolata</taxon>
        <taxon>Apicomplexa</taxon>
        <taxon>Aconoidasida</taxon>
        <taxon>Haemosporida</taxon>
        <taxon>Plasmodiidae</taxon>
        <taxon>Plasmodium</taxon>
        <taxon>Plasmodium (Laverania)</taxon>
    </lineage>
</organism>
<feature type="binding site" evidence="4">
    <location>
        <begin position="64"/>
        <end position="67"/>
    </location>
    <ligand>
        <name>NADP(+)</name>
        <dbReference type="ChEBI" id="CHEBI:58349"/>
    </ligand>
</feature>
<dbReference type="EMBL" id="KI925141">
    <property type="protein sequence ID" value="ETW16613.1"/>
    <property type="molecule type" value="Genomic_DNA"/>
</dbReference>
<proteinExistence type="inferred from homology"/>
<feature type="domain" description="Pyrroline-5-carboxylate reductase dimerisation" evidence="6">
    <location>
        <begin position="155"/>
        <end position="259"/>
    </location>
</feature>
<dbReference type="Pfam" id="PF03807">
    <property type="entry name" value="F420_oxidored"/>
    <property type="match status" value="1"/>
</dbReference>
<dbReference type="InterPro" id="IPR008927">
    <property type="entry name" value="6-PGluconate_DH-like_C_sf"/>
</dbReference>
<dbReference type="Gene3D" id="1.10.3730.10">
    <property type="entry name" value="ProC C-terminal domain-like"/>
    <property type="match status" value="1"/>
</dbReference>
<dbReference type="SUPFAM" id="SSF48179">
    <property type="entry name" value="6-phosphogluconate dehydrogenase C-terminal domain-like"/>
    <property type="match status" value="1"/>
</dbReference>
<dbReference type="SUPFAM" id="SSF51735">
    <property type="entry name" value="NAD(P)-binding Rossmann-fold domains"/>
    <property type="match status" value="1"/>
</dbReference>
<dbReference type="InterPro" id="IPR036291">
    <property type="entry name" value="NAD(P)-bd_dom_sf"/>
</dbReference>
<comment type="similarity">
    <text evidence="1">Belongs to the pyrroline-5-carboxylate reductase family.</text>
</comment>